<dbReference type="STRING" id="651662.SAMN04488069_10730"/>
<dbReference type="GO" id="GO:0003677">
    <property type="term" value="F:DNA binding"/>
    <property type="evidence" value="ECO:0007669"/>
    <property type="project" value="InterPro"/>
</dbReference>
<evidence type="ECO:0000313" key="2">
    <source>
        <dbReference type="Proteomes" id="UP000199249"/>
    </source>
</evidence>
<reference evidence="2" key="1">
    <citation type="submission" date="2016-10" db="EMBL/GenBank/DDBJ databases">
        <authorList>
            <person name="Varghese N."/>
            <person name="Submissions S."/>
        </authorList>
    </citation>
    <scope>NUCLEOTIDE SEQUENCE [LARGE SCALE GENOMIC DNA]</scope>
    <source>
        <strain evidence="2">CGMCC 1.8975</strain>
    </source>
</reference>
<dbReference type="Proteomes" id="UP000199249">
    <property type="component" value="Unassembled WGS sequence"/>
</dbReference>
<evidence type="ECO:0000313" key="1">
    <source>
        <dbReference type="EMBL" id="SDY27416.1"/>
    </source>
</evidence>
<dbReference type="GO" id="GO:0004803">
    <property type="term" value="F:transposase activity"/>
    <property type="evidence" value="ECO:0007669"/>
    <property type="project" value="InterPro"/>
</dbReference>
<sequence>MHSRPIYAQHSIYFIAYKPVTLAVADDETILLTLRLAGSVPARAGRELQVKRVAAQAAARTAPDPTAASRRAEKQFFAAFDALLDAHSVGPDYLGREKLAELVAGELLMQEEQGLRVPGFVLLPGHLHAVLVLPATAGLSLYKTIELLMQRTAAQARRLLRGQLPPEADFWHPGSHELPIQDEAEQQRVLTYLAAHPARLGLPARFHEWPYVHG</sequence>
<dbReference type="EMBL" id="FNOV01000007">
    <property type="protein sequence ID" value="SDY27416.1"/>
    <property type="molecule type" value="Genomic_DNA"/>
</dbReference>
<dbReference type="InterPro" id="IPR036515">
    <property type="entry name" value="Transposase_17_sf"/>
</dbReference>
<dbReference type="AlphaFoldDB" id="A0A1H3IHY7"/>
<dbReference type="Gene3D" id="3.30.70.1290">
    <property type="entry name" value="Transposase IS200-like"/>
    <property type="match status" value="1"/>
</dbReference>
<proteinExistence type="predicted"/>
<dbReference type="GO" id="GO:0006313">
    <property type="term" value="P:DNA transposition"/>
    <property type="evidence" value="ECO:0007669"/>
    <property type="project" value="InterPro"/>
</dbReference>
<accession>A0A1H3IHY7</accession>
<gene>
    <name evidence="1" type="ORF">SAMN04488069_10730</name>
</gene>
<evidence type="ECO:0008006" key="3">
    <source>
        <dbReference type="Google" id="ProtNLM"/>
    </source>
</evidence>
<dbReference type="SUPFAM" id="SSF143422">
    <property type="entry name" value="Transposase IS200-like"/>
    <property type="match status" value="1"/>
</dbReference>
<organism evidence="1 2">
    <name type="scientific">Hymenobacter psychrophilus</name>
    <dbReference type="NCBI Taxonomy" id="651662"/>
    <lineage>
        <taxon>Bacteria</taxon>
        <taxon>Pseudomonadati</taxon>
        <taxon>Bacteroidota</taxon>
        <taxon>Cytophagia</taxon>
        <taxon>Cytophagales</taxon>
        <taxon>Hymenobacteraceae</taxon>
        <taxon>Hymenobacter</taxon>
    </lineage>
</organism>
<protein>
    <recommendedName>
        <fullName evidence="3">Transposase IS200-like domain-containing protein</fullName>
    </recommendedName>
</protein>
<keyword evidence="2" id="KW-1185">Reference proteome</keyword>
<name>A0A1H3IHY7_9BACT</name>